<proteinExistence type="inferred from homology"/>
<dbReference type="GO" id="GO:0051082">
    <property type="term" value="F:unfolded protein binding"/>
    <property type="evidence" value="ECO:0007669"/>
    <property type="project" value="InterPro"/>
</dbReference>
<sequence length="107" mass="12560">MYDYWMDIELESQPRELPETDLSSNHMSDGNLSFISSQEETDAEVAWEDQKRINRFSSLNVRLDEIETTIASKKEEKDSLDDTINELILSDEDELIRKDIIQPFFPD</sequence>
<comment type="caution">
    <text evidence="3">The sequence shown here is derived from an EMBL/GenBank/DDBJ whole genome shotgun (WGS) entry which is preliminary data.</text>
</comment>
<dbReference type="STRING" id="1198029.A0A1U7LGD1"/>
<dbReference type="Proteomes" id="UP000186594">
    <property type="component" value="Unassembled WGS sequence"/>
</dbReference>
<dbReference type="AlphaFoldDB" id="A0A1U7LGD1"/>
<keyword evidence="2" id="KW-0143">Chaperone</keyword>
<gene>
    <name evidence="3" type="ORF">NEOLI_002793</name>
</gene>
<dbReference type="GO" id="GO:0006457">
    <property type="term" value="P:protein folding"/>
    <property type="evidence" value="ECO:0007669"/>
    <property type="project" value="InterPro"/>
</dbReference>
<protein>
    <submittedName>
        <fullName evidence="3">Putative prefoldin subunit 4</fullName>
    </submittedName>
</protein>
<evidence type="ECO:0000313" key="4">
    <source>
        <dbReference type="Proteomes" id="UP000186594"/>
    </source>
</evidence>
<dbReference type="GO" id="GO:0005737">
    <property type="term" value="C:cytoplasm"/>
    <property type="evidence" value="ECO:0007669"/>
    <property type="project" value="TreeGrafter"/>
</dbReference>
<dbReference type="InterPro" id="IPR002777">
    <property type="entry name" value="PFD_beta-like"/>
</dbReference>
<dbReference type="PANTHER" id="PTHR21100">
    <property type="entry name" value="PREFOLDIN SUBUNIT 4"/>
    <property type="match status" value="1"/>
</dbReference>
<comment type="similarity">
    <text evidence="1">Belongs to the prefoldin subunit beta family.</text>
</comment>
<dbReference type="EMBL" id="LXFE01004370">
    <property type="protein sequence ID" value="OLL21707.1"/>
    <property type="molecule type" value="Genomic_DNA"/>
</dbReference>
<evidence type="ECO:0000256" key="2">
    <source>
        <dbReference type="ARBA" id="ARBA00023186"/>
    </source>
</evidence>
<evidence type="ECO:0000256" key="1">
    <source>
        <dbReference type="ARBA" id="ARBA00008045"/>
    </source>
</evidence>
<accession>A0A1U7LGD1</accession>
<dbReference type="InterPro" id="IPR016661">
    <property type="entry name" value="PFDN4"/>
</dbReference>
<organism evidence="3 4">
    <name type="scientific">Neolecta irregularis (strain DAH-3)</name>
    <dbReference type="NCBI Taxonomy" id="1198029"/>
    <lineage>
        <taxon>Eukaryota</taxon>
        <taxon>Fungi</taxon>
        <taxon>Dikarya</taxon>
        <taxon>Ascomycota</taxon>
        <taxon>Taphrinomycotina</taxon>
        <taxon>Neolectales</taxon>
        <taxon>Neolectaceae</taxon>
        <taxon>Neolecta</taxon>
    </lineage>
</organism>
<name>A0A1U7LGD1_NEOID</name>
<reference evidence="3 4" key="1">
    <citation type="submission" date="2016-04" db="EMBL/GenBank/DDBJ databases">
        <title>Evolutionary innovation and constraint leading to complex multicellularity in the Ascomycota.</title>
        <authorList>
            <person name="Cisse O."/>
            <person name="Nguyen A."/>
            <person name="Hewitt D.A."/>
            <person name="Jedd G."/>
            <person name="Stajich J.E."/>
        </authorList>
    </citation>
    <scope>NUCLEOTIDE SEQUENCE [LARGE SCALE GENOMIC DNA]</scope>
    <source>
        <strain evidence="3 4">DAH-3</strain>
    </source>
</reference>
<dbReference type="GO" id="GO:0016272">
    <property type="term" value="C:prefoldin complex"/>
    <property type="evidence" value="ECO:0007669"/>
    <property type="project" value="InterPro"/>
</dbReference>
<dbReference type="Pfam" id="PF01920">
    <property type="entry name" value="Prefoldin_2"/>
    <property type="match status" value="1"/>
</dbReference>
<keyword evidence="4" id="KW-1185">Reference proteome</keyword>
<evidence type="ECO:0000313" key="3">
    <source>
        <dbReference type="EMBL" id="OLL21707.1"/>
    </source>
</evidence>
<dbReference type="OrthoDB" id="10250441at2759"/>
<dbReference type="PANTHER" id="PTHR21100:SF9">
    <property type="entry name" value="PREFOLDIN SUBUNIT 4"/>
    <property type="match status" value="1"/>
</dbReference>